<keyword evidence="1" id="KW-1133">Transmembrane helix</keyword>
<feature type="transmembrane region" description="Helical" evidence="1">
    <location>
        <begin position="33"/>
        <end position="51"/>
    </location>
</feature>
<sequence length="69" mass="7014">MNHQTLLRRAGGAFISIALVSGVYTLVEAFVGPTAAAIAAVFVVGFALYAAGQPAGTALGADNLEDQYD</sequence>
<protein>
    <submittedName>
        <fullName evidence="2">Uncharacterized protein</fullName>
    </submittedName>
</protein>
<keyword evidence="1" id="KW-0812">Transmembrane</keyword>
<gene>
    <name evidence="2" type="ORF">C447_09867</name>
</gene>
<dbReference type="AlphaFoldDB" id="M0LXY4"/>
<proteinExistence type="predicted"/>
<comment type="caution">
    <text evidence="2">The sequence shown here is derived from an EMBL/GenBank/DDBJ whole genome shotgun (WGS) entry which is preliminary data.</text>
</comment>
<evidence type="ECO:0000256" key="1">
    <source>
        <dbReference type="SAM" id="Phobius"/>
    </source>
</evidence>
<evidence type="ECO:0000313" key="2">
    <source>
        <dbReference type="EMBL" id="EMA38452.1"/>
    </source>
</evidence>
<dbReference type="Proteomes" id="UP000011566">
    <property type="component" value="Unassembled WGS sequence"/>
</dbReference>
<name>M0LXY4_9EURY</name>
<keyword evidence="1" id="KW-0472">Membrane</keyword>
<organism evidence="2 3">
    <name type="scientific">Halococcus hamelinensis 100A6</name>
    <dbReference type="NCBI Taxonomy" id="1132509"/>
    <lineage>
        <taxon>Archaea</taxon>
        <taxon>Methanobacteriati</taxon>
        <taxon>Methanobacteriota</taxon>
        <taxon>Stenosarchaea group</taxon>
        <taxon>Halobacteria</taxon>
        <taxon>Halobacteriales</taxon>
        <taxon>Halococcaceae</taxon>
        <taxon>Halococcus</taxon>
    </lineage>
</organism>
<reference evidence="2 3" key="1">
    <citation type="journal article" date="2014" name="PLoS Genet.">
        <title>Phylogenetically driven sequencing of extremely halophilic archaea reveals strategies for static and dynamic osmo-response.</title>
        <authorList>
            <person name="Becker E.A."/>
            <person name="Seitzer P.M."/>
            <person name="Tritt A."/>
            <person name="Larsen D."/>
            <person name="Krusor M."/>
            <person name="Yao A.I."/>
            <person name="Wu D."/>
            <person name="Madern D."/>
            <person name="Eisen J.A."/>
            <person name="Darling A.E."/>
            <person name="Facciotti M.T."/>
        </authorList>
    </citation>
    <scope>NUCLEOTIDE SEQUENCE [LARGE SCALE GENOMIC DNA]</scope>
    <source>
        <strain evidence="2 3">100A6</strain>
    </source>
</reference>
<keyword evidence="3" id="KW-1185">Reference proteome</keyword>
<dbReference type="EMBL" id="AOMB01000030">
    <property type="protein sequence ID" value="EMA38452.1"/>
    <property type="molecule type" value="Genomic_DNA"/>
</dbReference>
<evidence type="ECO:0000313" key="3">
    <source>
        <dbReference type="Proteomes" id="UP000011566"/>
    </source>
</evidence>
<accession>M0LXY4</accession>
<dbReference type="PATRIC" id="fig|1132509.6.peg.2225"/>
<dbReference type="RefSeq" id="WP_007693367.1">
    <property type="nucleotide sequence ID" value="NZ_AJRK01000102.1"/>
</dbReference>
<feature type="transmembrane region" description="Helical" evidence="1">
    <location>
        <begin position="7"/>
        <end position="27"/>
    </location>
</feature>